<dbReference type="VEuPathDB" id="MicrosporidiaDB:NAPIS_ORF01369"/>
<dbReference type="PROSITE" id="PS51194">
    <property type="entry name" value="HELICASE_CTER"/>
    <property type="match status" value="1"/>
</dbReference>
<dbReference type="PANTHER" id="PTHR18934">
    <property type="entry name" value="ATP-DEPENDENT RNA HELICASE"/>
    <property type="match status" value="1"/>
</dbReference>
<organism evidence="7 8">
    <name type="scientific">Vairimorpha apis BRL 01</name>
    <dbReference type="NCBI Taxonomy" id="1037528"/>
    <lineage>
        <taxon>Eukaryota</taxon>
        <taxon>Fungi</taxon>
        <taxon>Fungi incertae sedis</taxon>
        <taxon>Microsporidia</taxon>
        <taxon>Nosematidae</taxon>
        <taxon>Vairimorpha</taxon>
    </lineage>
</organism>
<dbReference type="InterPro" id="IPR011545">
    <property type="entry name" value="DEAD/DEAH_box_helicase_dom"/>
</dbReference>
<dbReference type="OrthoDB" id="10253254at2759"/>
<reference evidence="7 8" key="1">
    <citation type="journal article" date="2013" name="BMC Genomics">
        <title>Genome sequencing and comparative genomics of honey bee microsporidia, Nosema apis reveal novel insights into host-parasite interactions.</title>
        <authorList>
            <person name="Chen Yp."/>
            <person name="Pettis J.S."/>
            <person name="Zhao Y."/>
            <person name="Liu X."/>
            <person name="Tallon L.J."/>
            <person name="Sadzewicz L.D."/>
            <person name="Li R."/>
            <person name="Zheng H."/>
            <person name="Huang S."/>
            <person name="Zhang X."/>
            <person name="Hamilton M.C."/>
            <person name="Pernal S.F."/>
            <person name="Melathopoulos A.P."/>
            <person name="Yan X."/>
            <person name="Evans J.D."/>
        </authorList>
    </citation>
    <scope>NUCLEOTIDE SEQUENCE [LARGE SCALE GENOMIC DNA]</scope>
    <source>
        <strain evidence="7 8">BRL 01</strain>
    </source>
</reference>
<accession>T0L0I2</accession>
<dbReference type="InterPro" id="IPR027417">
    <property type="entry name" value="P-loop_NTPase"/>
</dbReference>
<name>T0L0I2_9MICR</name>
<keyword evidence="4" id="KW-0067">ATP-binding</keyword>
<dbReference type="CDD" id="cd18791">
    <property type="entry name" value="SF2_C_RHA"/>
    <property type="match status" value="1"/>
</dbReference>
<feature type="domain" description="Helicase ATP-binding" evidence="5">
    <location>
        <begin position="19"/>
        <end position="163"/>
    </location>
</feature>
<dbReference type="PROSITE" id="PS51192">
    <property type="entry name" value="HELICASE_ATP_BIND_1"/>
    <property type="match status" value="1"/>
</dbReference>
<evidence type="ECO:0000256" key="4">
    <source>
        <dbReference type="ARBA" id="ARBA00022840"/>
    </source>
</evidence>
<evidence type="ECO:0000256" key="1">
    <source>
        <dbReference type="ARBA" id="ARBA00022741"/>
    </source>
</evidence>
<dbReference type="HOGENOM" id="CLU_748210_0_0_1"/>
<dbReference type="CDD" id="cd17917">
    <property type="entry name" value="DEXHc_RHA-like"/>
    <property type="match status" value="1"/>
</dbReference>
<dbReference type="PANTHER" id="PTHR18934:SF91">
    <property type="entry name" value="PRE-MRNA-SPLICING FACTOR ATP-DEPENDENT RNA HELICASE PRP16"/>
    <property type="match status" value="1"/>
</dbReference>
<protein>
    <submittedName>
        <fullName evidence="7">Atp-dependent helicase</fullName>
    </submittedName>
</protein>
<evidence type="ECO:0000259" key="6">
    <source>
        <dbReference type="PROSITE" id="PS51194"/>
    </source>
</evidence>
<keyword evidence="1" id="KW-0547">Nucleotide-binding</keyword>
<dbReference type="GO" id="GO:0004386">
    <property type="term" value="F:helicase activity"/>
    <property type="evidence" value="ECO:0007669"/>
    <property type="project" value="UniProtKB-KW"/>
</dbReference>
<dbReference type="GO" id="GO:0003723">
    <property type="term" value="F:RNA binding"/>
    <property type="evidence" value="ECO:0007669"/>
    <property type="project" value="TreeGrafter"/>
</dbReference>
<dbReference type="SMART" id="SM00490">
    <property type="entry name" value="HELICc"/>
    <property type="match status" value="1"/>
</dbReference>
<dbReference type="SUPFAM" id="SSF52540">
    <property type="entry name" value="P-loop containing nucleoside triphosphate hydrolases"/>
    <property type="match status" value="1"/>
</dbReference>
<keyword evidence="3 7" id="KW-0347">Helicase</keyword>
<keyword evidence="2" id="KW-0378">Hydrolase</keyword>
<evidence type="ECO:0000259" key="5">
    <source>
        <dbReference type="PROSITE" id="PS51192"/>
    </source>
</evidence>
<dbReference type="EMBL" id="KE647182">
    <property type="protein sequence ID" value="EQB61062.1"/>
    <property type="molecule type" value="Genomic_DNA"/>
</dbReference>
<dbReference type="Pfam" id="PF00270">
    <property type="entry name" value="DEAD"/>
    <property type="match status" value="1"/>
</dbReference>
<proteinExistence type="predicted"/>
<dbReference type="Proteomes" id="UP000053780">
    <property type="component" value="Unassembled WGS sequence"/>
</dbReference>
<gene>
    <name evidence="7" type="ORF">NAPIS_ORF01369</name>
</gene>
<keyword evidence="8" id="KW-1185">Reference proteome</keyword>
<evidence type="ECO:0000256" key="2">
    <source>
        <dbReference type="ARBA" id="ARBA00022801"/>
    </source>
</evidence>
<dbReference type="GO" id="GO:0005524">
    <property type="term" value="F:ATP binding"/>
    <property type="evidence" value="ECO:0007669"/>
    <property type="project" value="UniProtKB-KW"/>
</dbReference>
<dbReference type="InterPro" id="IPR001650">
    <property type="entry name" value="Helicase_C-like"/>
</dbReference>
<dbReference type="AlphaFoldDB" id="T0L0I2"/>
<dbReference type="InterPro" id="IPR014001">
    <property type="entry name" value="Helicase_ATP-bd"/>
</dbReference>
<feature type="domain" description="Helicase C-terminal" evidence="6">
    <location>
        <begin position="252"/>
        <end position="370"/>
    </location>
</feature>
<dbReference type="Gene3D" id="3.40.50.300">
    <property type="entry name" value="P-loop containing nucleotide triphosphate hydrolases"/>
    <property type="match status" value="2"/>
</dbReference>
<dbReference type="Pfam" id="PF00271">
    <property type="entry name" value="Helicase_C"/>
    <property type="match status" value="1"/>
</dbReference>
<dbReference type="GO" id="GO:0016787">
    <property type="term" value="F:hydrolase activity"/>
    <property type="evidence" value="ECO:0007669"/>
    <property type="project" value="UniProtKB-KW"/>
</dbReference>
<sequence length="370" mass="43111">MKSMYSYKLTIEKHTSEILQVIKNSKVTLIKGPTGCGKSTYIPLILEKNKKIAIIEPRRIAVTSLYNIISKVISYVGFKMRFNKNVCDKTNMIIYTDGTFLNDDINKDWDYIIVDEVHERSVRIDLILNLIKNMSCKIILMSATVDTEKIQKYFNASVYEIKGQSYPCKIIYSETAVSDYLIECCNIIKNIINNKEINTLCNTKILQKNEDIDISWLYENNNKIKKINNENRHMVKGYKNDMVNKDNKNTCLIKDSMNTYINKDNKDILVFLTGEEDINELEQLLKKFLSIKIYKIYSNLNDDEQFKIYEKQELRKVILSTNICETSLTIPGIKYVIDCGLVKTKIYDGINYFGIVPISKRVFRSKIRKM</sequence>
<dbReference type="SMART" id="SM00487">
    <property type="entry name" value="DEXDc"/>
    <property type="match status" value="1"/>
</dbReference>
<evidence type="ECO:0000256" key="3">
    <source>
        <dbReference type="ARBA" id="ARBA00022806"/>
    </source>
</evidence>
<evidence type="ECO:0000313" key="7">
    <source>
        <dbReference type="EMBL" id="EQB61062.1"/>
    </source>
</evidence>
<evidence type="ECO:0000313" key="8">
    <source>
        <dbReference type="Proteomes" id="UP000053780"/>
    </source>
</evidence>